<dbReference type="Proteomes" id="UP000038010">
    <property type="component" value="Unassembled WGS sequence"/>
</dbReference>
<feature type="compositionally biased region" description="Basic and acidic residues" evidence="2">
    <location>
        <begin position="99"/>
        <end position="118"/>
    </location>
</feature>
<name>A0A0N1HFP3_9EURO</name>
<evidence type="ECO:0000313" key="3">
    <source>
        <dbReference type="EMBL" id="KPI44647.1"/>
    </source>
</evidence>
<dbReference type="RefSeq" id="XP_018004610.1">
    <property type="nucleotide sequence ID" value="XM_018148764.1"/>
</dbReference>
<comment type="caution">
    <text evidence="3">The sequence shown here is derived from an EMBL/GenBank/DDBJ whole genome shotgun (WGS) entry which is preliminary data.</text>
</comment>
<dbReference type="GeneID" id="28740644"/>
<evidence type="ECO:0000256" key="2">
    <source>
        <dbReference type="SAM" id="MobiDB-lite"/>
    </source>
</evidence>
<proteinExistence type="inferred from homology"/>
<comment type="similarity">
    <text evidence="1">Belongs to the TMA16 family.</text>
</comment>
<feature type="compositionally biased region" description="Basic residues" evidence="2">
    <location>
        <begin position="8"/>
        <end position="18"/>
    </location>
</feature>
<dbReference type="InterPro" id="IPR038356">
    <property type="entry name" value="Tma16_sf"/>
</dbReference>
<feature type="region of interest" description="Disordered" evidence="2">
    <location>
        <begin position="1"/>
        <end position="32"/>
    </location>
</feature>
<dbReference type="Gene3D" id="1.20.1440.170">
    <property type="entry name" value="Translation machinery-associated protein 16-like"/>
    <property type="match status" value="1"/>
</dbReference>
<dbReference type="STRING" id="1664694.A0A0N1HFP3"/>
<evidence type="ECO:0000256" key="1">
    <source>
        <dbReference type="ARBA" id="ARBA00034127"/>
    </source>
</evidence>
<gene>
    <name evidence="3" type="ORF">AB675_8326</name>
</gene>
<sequence>MPVSLNKVQKHISKKKGGKLTSLHQNSRDANRLRRAGAREDKLIKILDAATRANKVYVDRIDWFRSALEGSSGALSEAELQALTEGYIGRNDDELAQAKAERRPGRPPSKVEERITEHKNAEEREYKAGFWIVDLRQPEDRDKLERWSGDWAGLNTLKFIRITRDGFVKDSSFPPKGLS</sequence>
<dbReference type="EMBL" id="LFJN01000003">
    <property type="protein sequence ID" value="KPI44647.1"/>
    <property type="molecule type" value="Genomic_DNA"/>
</dbReference>
<dbReference type="PANTHER" id="PTHR13349:SF2">
    <property type="entry name" value="TRANSLATION MACHINERY-ASSOCIATED PROTEIN 16"/>
    <property type="match status" value="1"/>
</dbReference>
<feature type="region of interest" description="Disordered" evidence="2">
    <location>
        <begin position="91"/>
        <end position="118"/>
    </location>
</feature>
<dbReference type="AlphaFoldDB" id="A0A0N1HFP3"/>
<reference evidence="3 4" key="1">
    <citation type="submission" date="2015-06" db="EMBL/GenBank/DDBJ databases">
        <title>Draft genome of the ant-associated black yeast Phialophora attae CBS 131958.</title>
        <authorList>
            <person name="Moreno L.F."/>
            <person name="Stielow B.J."/>
            <person name="de Hoog S."/>
            <person name="Vicente V.A."/>
            <person name="Weiss V.A."/>
            <person name="de Vries M."/>
            <person name="Cruz L.M."/>
            <person name="Souza E.M."/>
        </authorList>
    </citation>
    <scope>NUCLEOTIDE SEQUENCE [LARGE SCALE GENOMIC DNA]</scope>
    <source>
        <strain evidence="3 4">CBS 131958</strain>
    </source>
</reference>
<dbReference type="VEuPathDB" id="FungiDB:AB675_8326"/>
<dbReference type="OrthoDB" id="270284at2759"/>
<dbReference type="InterPro" id="IPR021346">
    <property type="entry name" value="Tma16"/>
</dbReference>
<accession>A0A0N1HFP3</accession>
<dbReference type="GO" id="GO:0005634">
    <property type="term" value="C:nucleus"/>
    <property type="evidence" value="ECO:0007669"/>
    <property type="project" value="TreeGrafter"/>
</dbReference>
<dbReference type="Pfam" id="PF11176">
    <property type="entry name" value="Tma16"/>
    <property type="match status" value="1"/>
</dbReference>
<keyword evidence="4" id="KW-1185">Reference proteome</keyword>
<protein>
    <submittedName>
        <fullName evidence="3">Translation machinery-associated protein 16</fullName>
    </submittedName>
</protein>
<organism evidence="3 4">
    <name type="scientific">Cyphellophora attinorum</name>
    <dbReference type="NCBI Taxonomy" id="1664694"/>
    <lineage>
        <taxon>Eukaryota</taxon>
        <taxon>Fungi</taxon>
        <taxon>Dikarya</taxon>
        <taxon>Ascomycota</taxon>
        <taxon>Pezizomycotina</taxon>
        <taxon>Eurotiomycetes</taxon>
        <taxon>Chaetothyriomycetidae</taxon>
        <taxon>Chaetothyriales</taxon>
        <taxon>Cyphellophoraceae</taxon>
        <taxon>Cyphellophora</taxon>
    </lineage>
</organism>
<dbReference type="PANTHER" id="PTHR13349">
    <property type="entry name" value="TRANSLATION MACHINERY-ASSOCIATED PROTEIN 16"/>
    <property type="match status" value="1"/>
</dbReference>
<evidence type="ECO:0000313" key="4">
    <source>
        <dbReference type="Proteomes" id="UP000038010"/>
    </source>
</evidence>